<dbReference type="STRING" id="538381.GCA_001696535_02862"/>
<keyword evidence="3" id="KW-1133">Transmembrane helix</keyword>
<dbReference type="PANTHER" id="PTHR13847:SF280">
    <property type="entry name" value="D-AMINO ACID DEHYDROGENASE"/>
    <property type="match status" value="1"/>
</dbReference>
<accession>A0A285T0W8</accession>
<dbReference type="PANTHER" id="PTHR13847">
    <property type="entry name" value="SARCOSINE DEHYDROGENASE-RELATED"/>
    <property type="match status" value="1"/>
</dbReference>
<evidence type="ECO:0000256" key="2">
    <source>
        <dbReference type="ARBA" id="ARBA00023002"/>
    </source>
</evidence>
<dbReference type="InterPro" id="IPR036188">
    <property type="entry name" value="FAD/NAD-bd_sf"/>
</dbReference>
<evidence type="ECO:0000256" key="1">
    <source>
        <dbReference type="ARBA" id="ARBA00009410"/>
    </source>
</evidence>
<keyword evidence="3" id="KW-0812">Transmembrane</keyword>
<feature type="domain" description="FAD dependent oxidoreductase" evidence="4">
    <location>
        <begin position="16"/>
        <end position="406"/>
    </location>
</feature>
<dbReference type="RefSeq" id="WP_097175457.1">
    <property type="nucleotide sequence ID" value="NZ_OBML01000008.1"/>
</dbReference>
<organism evidence="5 6">
    <name type="scientific">Stappia indica</name>
    <dbReference type="NCBI Taxonomy" id="538381"/>
    <lineage>
        <taxon>Bacteria</taxon>
        <taxon>Pseudomonadati</taxon>
        <taxon>Pseudomonadota</taxon>
        <taxon>Alphaproteobacteria</taxon>
        <taxon>Hyphomicrobiales</taxon>
        <taxon>Stappiaceae</taxon>
        <taxon>Stappia</taxon>
    </lineage>
</organism>
<dbReference type="GO" id="GO:0005737">
    <property type="term" value="C:cytoplasm"/>
    <property type="evidence" value="ECO:0007669"/>
    <property type="project" value="TreeGrafter"/>
</dbReference>
<keyword evidence="3" id="KW-0472">Membrane</keyword>
<reference evidence="5 6" key="1">
    <citation type="submission" date="2017-08" db="EMBL/GenBank/DDBJ databases">
        <authorList>
            <person name="de Groot N.N."/>
        </authorList>
    </citation>
    <scope>NUCLEOTIDE SEQUENCE [LARGE SCALE GENOMIC DNA]</scope>
    <source>
        <strain evidence="5 6">USBA 352</strain>
    </source>
</reference>
<dbReference type="GO" id="GO:0008718">
    <property type="term" value="F:D-amino-acid dehydrogenase activity"/>
    <property type="evidence" value="ECO:0007669"/>
    <property type="project" value="TreeGrafter"/>
</dbReference>
<evidence type="ECO:0000259" key="4">
    <source>
        <dbReference type="Pfam" id="PF01266"/>
    </source>
</evidence>
<protein>
    <submittedName>
        <fullName evidence="5">Glycine/D-amino acid oxidase</fullName>
    </submittedName>
</protein>
<dbReference type="InterPro" id="IPR006076">
    <property type="entry name" value="FAD-dep_OxRdtase"/>
</dbReference>
<dbReference type="Gene3D" id="3.50.50.60">
    <property type="entry name" value="FAD/NAD(P)-binding domain"/>
    <property type="match status" value="2"/>
</dbReference>
<evidence type="ECO:0000256" key="3">
    <source>
        <dbReference type="SAM" id="Phobius"/>
    </source>
</evidence>
<dbReference type="GO" id="GO:0005886">
    <property type="term" value="C:plasma membrane"/>
    <property type="evidence" value="ECO:0007669"/>
    <property type="project" value="TreeGrafter"/>
</dbReference>
<dbReference type="EMBL" id="OBML01000008">
    <property type="protein sequence ID" value="SOC14860.1"/>
    <property type="molecule type" value="Genomic_DNA"/>
</dbReference>
<name>A0A285T0W8_9HYPH</name>
<proteinExistence type="inferred from homology"/>
<gene>
    <name evidence="5" type="ORF">SAMN05421512_10818</name>
</gene>
<sequence length="433" mass="46537">MSAADDHRQVPASTQVVVIGGGIVGVCTALFLAEKGIPVVLCEKGRIAGEQSSRNWGWIRKAGRDNRELQLMIESAAMWRDLAPRLGEDIGYGIRGTTYLAANEKELEKHQTWLRDNAGFNHGSVLLSPQETDDLLKRNDRQFAGALHTPSDATAEPSLAVPAMARYAARLGATIIEGCAVRSIERAGGKVRSVVTEHGEIACQSVVLAGGVWSRTFLENLGLSLPQLAVKSSVLRTTPGPEVIAGAVGATKASLRRRADGGYTIARSGAAEFQLVPAAFRHFLDFLPVLADRWQMMKIRLSGDFFGPLGRHRWQADEVTPFEQVRVMDPVPDPRLLADVLAGAKALHPRLDGVEIAHSWGGLIDVMPDEIPVVDEPAGWSGLIVATGLSGHGFGIGPGVARLVVQQIEGDTPLVDMKPFAYTRFGRKSKAAA</sequence>
<dbReference type="OrthoDB" id="9787190at2"/>
<dbReference type="GO" id="GO:0055130">
    <property type="term" value="P:D-alanine catabolic process"/>
    <property type="evidence" value="ECO:0007669"/>
    <property type="project" value="TreeGrafter"/>
</dbReference>
<dbReference type="Gene3D" id="3.30.9.10">
    <property type="entry name" value="D-Amino Acid Oxidase, subunit A, domain 2"/>
    <property type="match status" value="2"/>
</dbReference>
<evidence type="ECO:0000313" key="5">
    <source>
        <dbReference type="EMBL" id="SOC14860.1"/>
    </source>
</evidence>
<dbReference type="Proteomes" id="UP000219331">
    <property type="component" value="Unassembled WGS sequence"/>
</dbReference>
<comment type="similarity">
    <text evidence="1">Belongs to the DadA oxidoreductase family.</text>
</comment>
<dbReference type="AlphaFoldDB" id="A0A285T0W8"/>
<feature type="transmembrane region" description="Helical" evidence="3">
    <location>
        <begin position="12"/>
        <end position="33"/>
    </location>
</feature>
<dbReference type="SUPFAM" id="SSF51905">
    <property type="entry name" value="FAD/NAD(P)-binding domain"/>
    <property type="match status" value="1"/>
</dbReference>
<dbReference type="Pfam" id="PF01266">
    <property type="entry name" value="DAO"/>
    <property type="match status" value="1"/>
</dbReference>
<keyword evidence="6" id="KW-1185">Reference proteome</keyword>
<evidence type="ECO:0000313" key="6">
    <source>
        <dbReference type="Proteomes" id="UP000219331"/>
    </source>
</evidence>
<keyword evidence="2" id="KW-0560">Oxidoreductase</keyword>